<dbReference type="PROSITE" id="PS50146">
    <property type="entry name" value="DAGK"/>
    <property type="match status" value="1"/>
</dbReference>
<dbReference type="SMART" id="SM00046">
    <property type="entry name" value="DAGKc"/>
    <property type="match status" value="1"/>
</dbReference>
<keyword evidence="2" id="KW-0547">Nucleotide-binding</keyword>
<accession>A0A1H7MAD2</accession>
<proteinExistence type="predicted"/>
<protein>
    <submittedName>
        <fullName evidence="6">Diacylglycerol kinase family enzyme</fullName>
    </submittedName>
</protein>
<organism evidence="6 7">
    <name type="scientific">Bosea lupini</name>
    <dbReference type="NCBI Taxonomy" id="1036779"/>
    <lineage>
        <taxon>Bacteria</taxon>
        <taxon>Pseudomonadati</taxon>
        <taxon>Pseudomonadota</taxon>
        <taxon>Alphaproteobacteria</taxon>
        <taxon>Hyphomicrobiales</taxon>
        <taxon>Boseaceae</taxon>
        <taxon>Bosea</taxon>
    </lineage>
</organism>
<feature type="domain" description="DAGKc" evidence="5">
    <location>
        <begin position="61"/>
        <end position="147"/>
    </location>
</feature>
<evidence type="ECO:0000256" key="4">
    <source>
        <dbReference type="ARBA" id="ARBA00022840"/>
    </source>
</evidence>
<dbReference type="Proteomes" id="UP000199664">
    <property type="component" value="Unassembled WGS sequence"/>
</dbReference>
<evidence type="ECO:0000256" key="2">
    <source>
        <dbReference type="ARBA" id="ARBA00022741"/>
    </source>
</evidence>
<keyword evidence="7" id="KW-1185">Reference proteome</keyword>
<reference evidence="7" key="1">
    <citation type="submission" date="2016-10" db="EMBL/GenBank/DDBJ databases">
        <authorList>
            <person name="Varghese N."/>
            <person name="Submissions S."/>
        </authorList>
    </citation>
    <scope>NUCLEOTIDE SEQUENCE [LARGE SCALE GENOMIC DNA]</scope>
    <source>
        <strain evidence="7">LMG 26383,CCUG 61248,R- 45681</strain>
    </source>
</reference>
<keyword evidence="4" id="KW-0067">ATP-binding</keyword>
<dbReference type="Pfam" id="PF00781">
    <property type="entry name" value="DAGK_cat"/>
    <property type="match status" value="1"/>
</dbReference>
<dbReference type="Gene3D" id="3.40.50.10330">
    <property type="entry name" value="Probable inorganic polyphosphate/atp-NAD kinase, domain 1"/>
    <property type="match status" value="1"/>
</dbReference>
<keyword evidence="1" id="KW-0808">Transferase</keyword>
<dbReference type="EMBL" id="FOAN01000002">
    <property type="protein sequence ID" value="SEL07587.1"/>
    <property type="molecule type" value="Genomic_DNA"/>
</dbReference>
<sequence>MAKPSDPLQELDAQAKLRCFRVIANARAGTVLEAGAESFARQIEAAFEAAGCRAEVELVPPRQLEERLRAAIADEAVTTVVAGGDGSINGALPVLVGCKRPVGVLPLGTVNVLGRDLGLIGPLEEQIAAICAGEPVSMDLGSVNGRLFHSISGMGFFSLMAREREYARRRFPFSRLVAFLFAATRSILFTHSIRIEMEIAGERRQVEADAVLVTVNQFDGTEWRRNRLDGGEFEVHILDTGGLLSRCKAALSMLTGGWRNSQHLVSLTGTAVTINRRDKRRGHVTFDGEVERRASPFTYRLLPGALRVIAARPAKIEPHPAEHMFPS</sequence>
<dbReference type="OrthoDB" id="9815110at2"/>
<dbReference type="PANTHER" id="PTHR12358">
    <property type="entry name" value="SPHINGOSINE KINASE"/>
    <property type="match status" value="1"/>
</dbReference>
<dbReference type="InterPro" id="IPR017438">
    <property type="entry name" value="ATP-NAD_kinase_N"/>
</dbReference>
<evidence type="ECO:0000259" key="5">
    <source>
        <dbReference type="PROSITE" id="PS50146"/>
    </source>
</evidence>
<dbReference type="RefSeq" id="WP_091832116.1">
    <property type="nucleotide sequence ID" value="NZ_FOAN01000002.1"/>
</dbReference>
<dbReference type="InterPro" id="IPR045540">
    <property type="entry name" value="YegS/DAGK_C"/>
</dbReference>
<dbReference type="InterPro" id="IPR016064">
    <property type="entry name" value="NAD/diacylglycerol_kinase_sf"/>
</dbReference>
<dbReference type="SUPFAM" id="SSF111331">
    <property type="entry name" value="NAD kinase/diacylglycerol kinase-like"/>
    <property type="match status" value="1"/>
</dbReference>
<gene>
    <name evidence="6" type="ORF">SAMN04515666_102766</name>
</gene>
<keyword evidence="3 6" id="KW-0418">Kinase</keyword>
<evidence type="ECO:0000256" key="1">
    <source>
        <dbReference type="ARBA" id="ARBA00022679"/>
    </source>
</evidence>
<dbReference type="AlphaFoldDB" id="A0A1H7MAD2"/>
<dbReference type="GO" id="GO:0005524">
    <property type="term" value="F:ATP binding"/>
    <property type="evidence" value="ECO:0007669"/>
    <property type="project" value="UniProtKB-KW"/>
</dbReference>
<dbReference type="InterPro" id="IPR001206">
    <property type="entry name" value="Diacylglycerol_kinase_cat_dom"/>
</dbReference>
<dbReference type="InterPro" id="IPR050187">
    <property type="entry name" value="Lipid_Phosphate_FormReg"/>
</dbReference>
<name>A0A1H7MAD2_9HYPH</name>
<dbReference type="PANTHER" id="PTHR12358:SF54">
    <property type="entry name" value="SPHINGOSINE KINASE RELATED PROTEIN"/>
    <property type="match status" value="1"/>
</dbReference>
<dbReference type="Gene3D" id="2.60.200.40">
    <property type="match status" value="1"/>
</dbReference>
<evidence type="ECO:0000256" key="3">
    <source>
        <dbReference type="ARBA" id="ARBA00022777"/>
    </source>
</evidence>
<evidence type="ECO:0000313" key="7">
    <source>
        <dbReference type="Proteomes" id="UP000199664"/>
    </source>
</evidence>
<dbReference type="Pfam" id="PF19279">
    <property type="entry name" value="YegS_C"/>
    <property type="match status" value="1"/>
</dbReference>
<dbReference type="GO" id="GO:0016301">
    <property type="term" value="F:kinase activity"/>
    <property type="evidence" value="ECO:0007669"/>
    <property type="project" value="UniProtKB-KW"/>
</dbReference>
<dbReference type="STRING" id="1036779.SAMN04515666_102766"/>
<evidence type="ECO:0000313" key="6">
    <source>
        <dbReference type="EMBL" id="SEL07587.1"/>
    </source>
</evidence>